<keyword evidence="7" id="KW-0560">Oxidoreductase</keyword>
<evidence type="ECO:0000313" key="10">
    <source>
        <dbReference type="Proteomes" id="UP000801864"/>
    </source>
</evidence>
<dbReference type="EMBL" id="QLNT01000033">
    <property type="protein sequence ID" value="KAF3056156.1"/>
    <property type="molecule type" value="Genomic_DNA"/>
</dbReference>
<dbReference type="GO" id="GO:0004497">
    <property type="term" value="F:monooxygenase activity"/>
    <property type="evidence" value="ECO:0007669"/>
    <property type="project" value="UniProtKB-KW"/>
</dbReference>
<dbReference type="InterPro" id="IPR002401">
    <property type="entry name" value="Cyt_P450_E_grp-I"/>
</dbReference>
<dbReference type="InterPro" id="IPR050121">
    <property type="entry name" value="Cytochrome_P450_monoxygenase"/>
</dbReference>
<dbReference type="PROSITE" id="PS00086">
    <property type="entry name" value="CYTOCHROME_P450"/>
    <property type="match status" value="1"/>
</dbReference>
<evidence type="ECO:0000256" key="3">
    <source>
        <dbReference type="ARBA" id="ARBA00022617"/>
    </source>
</evidence>
<protein>
    <submittedName>
        <fullName evidence="9">Cytochrome P450 monooxygenase</fullName>
    </submittedName>
</protein>
<dbReference type="InterPro" id="IPR001128">
    <property type="entry name" value="Cyt_P450"/>
</dbReference>
<evidence type="ECO:0000256" key="8">
    <source>
        <dbReference type="SAM" id="SignalP"/>
    </source>
</evidence>
<dbReference type="PANTHER" id="PTHR24305">
    <property type="entry name" value="CYTOCHROME P450"/>
    <property type="match status" value="1"/>
</dbReference>
<dbReference type="InterPro" id="IPR017972">
    <property type="entry name" value="Cyt_P450_CS"/>
</dbReference>
<evidence type="ECO:0000256" key="6">
    <source>
        <dbReference type="PIRSR" id="PIRSR602401-1"/>
    </source>
</evidence>
<keyword evidence="3 6" id="KW-0349">Heme</keyword>
<dbReference type="Gene3D" id="1.10.630.10">
    <property type="entry name" value="Cytochrome P450"/>
    <property type="match status" value="1"/>
</dbReference>
<dbReference type="SUPFAM" id="SSF48264">
    <property type="entry name" value="Cytochrome P450"/>
    <property type="match status" value="1"/>
</dbReference>
<dbReference type="Pfam" id="PF00067">
    <property type="entry name" value="p450"/>
    <property type="match status" value="1"/>
</dbReference>
<evidence type="ECO:0000313" key="9">
    <source>
        <dbReference type="EMBL" id="KAF3056156.1"/>
    </source>
</evidence>
<dbReference type="CDD" id="cd20615">
    <property type="entry name" value="CYP_GliC-like"/>
    <property type="match status" value="1"/>
</dbReference>
<dbReference type="PANTHER" id="PTHR24305:SF166">
    <property type="entry name" value="CYTOCHROME P450 12A4, MITOCHONDRIAL-RELATED"/>
    <property type="match status" value="1"/>
</dbReference>
<name>A0A9P5C7X0_9HYPO</name>
<proteinExistence type="inferred from homology"/>
<dbReference type="InterPro" id="IPR036396">
    <property type="entry name" value="Cyt_P450_sf"/>
</dbReference>
<dbReference type="GO" id="GO:0005506">
    <property type="term" value="F:iron ion binding"/>
    <property type="evidence" value="ECO:0007669"/>
    <property type="project" value="InterPro"/>
</dbReference>
<dbReference type="AlphaFoldDB" id="A0A9P5C7X0"/>
<gene>
    <name evidence="9" type="ORF">CFAM422_012830</name>
</gene>
<sequence length="515" mass="59530">MEYISMSYLALLCCVFLVCHIYRQKEPIIHFILSTVVYPIRDIQGRLISGPLWKFIDGQGLDKFLHGHEVSQDWRRHGPTYRIWSGFVPEMWVKAHRPVILRRLSVLTRPEDVKSFYVDSAVHAKCTSSNGGWLFHQLLGNCMGLINGERWKRTRLEFNSYFINRAITEFSPQMEQDAAKYTQNLTEGSGHGVNLIHAGNISRFPFMTTAEHIYGPMTEKEKENLWLLGQRSLRLMGKVLSGGVYRFKVSQFLRPGTHQNLKKFDDEWTAFNEQVYNARKGRGQEPPFVHIWESLIKGKISKQELIQTMSEILFANLDVSTHVLGWLIIFVAQNTALQEELRREITNQSSDMVEFLSKKDSLLHFCYLESLRLRPFTVFTIPESSPMAKVLGGYRIPKNTSVVVDTLAINHNPEFWGDDSRDFNPYRFQNLSTKELISYKLRYNLFTFGFGSRKCLGQHFADVMIKQFLCKLLEGYKLTLPEMEIRKGTGEKSSMDTWVPISDLQVALCPIDSLL</sequence>
<feature type="signal peptide" evidence="8">
    <location>
        <begin position="1"/>
        <end position="21"/>
    </location>
</feature>
<keyword evidence="7 9" id="KW-0503">Monooxygenase</keyword>
<evidence type="ECO:0000256" key="1">
    <source>
        <dbReference type="ARBA" id="ARBA00001971"/>
    </source>
</evidence>
<evidence type="ECO:0000256" key="2">
    <source>
        <dbReference type="ARBA" id="ARBA00010617"/>
    </source>
</evidence>
<comment type="similarity">
    <text evidence="2 7">Belongs to the cytochrome P450 family.</text>
</comment>
<organism evidence="9 10">
    <name type="scientific">Trichoderma lentiforme</name>
    <dbReference type="NCBI Taxonomy" id="1567552"/>
    <lineage>
        <taxon>Eukaryota</taxon>
        <taxon>Fungi</taxon>
        <taxon>Dikarya</taxon>
        <taxon>Ascomycota</taxon>
        <taxon>Pezizomycotina</taxon>
        <taxon>Sordariomycetes</taxon>
        <taxon>Hypocreomycetidae</taxon>
        <taxon>Hypocreales</taxon>
        <taxon>Hypocreaceae</taxon>
        <taxon>Trichoderma</taxon>
    </lineage>
</organism>
<keyword evidence="5 6" id="KW-0408">Iron</keyword>
<evidence type="ECO:0000256" key="5">
    <source>
        <dbReference type="ARBA" id="ARBA00023004"/>
    </source>
</evidence>
<keyword evidence="8" id="KW-0732">Signal</keyword>
<comment type="cofactor">
    <cofactor evidence="1 6">
        <name>heme</name>
        <dbReference type="ChEBI" id="CHEBI:30413"/>
    </cofactor>
</comment>
<accession>A0A9P5C7X0</accession>
<reference evidence="9 10" key="1">
    <citation type="submission" date="2018-06" db="EMBL/GenBank/DDBJ databases">
        <title>Genome analysis of cellulolytic fungus Trichoderma lentiforme CFAM-422.</title>
        <authorList>
            <person name="Steindorff A.S."/>
            <person name="Formighieri E.F."/>
            <person name="Midorikawa G.E.O."/>
            <person name="Tamietti M.S."/>
            <person name="Ramos E.Z."/>
            <person name="Silva A.S."/>
            <person name="Bon E.P.S."/>
            <person name="Mendes T.D."/>
            <person name="Damaso M.C.T."/>
            <person name="Favaro L.C.L."/>
        </authorList>
    </citation>
    <scope>NUCLEOTIDE SEQUENCE [LARGE SCALE GENOMIC DNA]</scope>
    <source>
        <strain evidence="9 10">CFAM-422</strain>
    </source>
</reference>
<dbReference type="PRINTS" id="PR00463">
    <property type="entry name" value="EP450I"/>
</dbReference>
<comment type="caution">
    <text evidence="9">The sequence shown here is derived from an EMBL/GenBank/DDBJ whole genome shotgun (WGS) entry which is preliminary data.</text>
</comment>
<feature type="chain" id="PRO_5040513459" evidence="8">
    <location>
        <begin position="22"/>
        <end position="515"/>
    </location>
</feature>
<dbReference type="GO" id="GO:0016705">
    <property type="term" value="F:oxidoreductase activity, acting on paired donors, with incorporation or reduction of molecular oxygen"/>
    <property type="evidence" value="ECO:0007669"/>
    <property type="project" value="InterPro"/>
</dbReference>
<evidence type="ECO:0000256" key="4">
    <source>
        <dbReference type="ARBA" id="ARBA00022723"/>
    </source>
</evidence>
<dbReference type="Proteomes" id="UP000801864">
    <property type="component" value="Unassembled WGS sequence"/>
</dbReference>
<dbReference type="GO" id="GO:0020037">
    <property type="term" value="F:heme binding"/>
    <property type="evidence" value="ECO:0007669"/>
    <property type="project" value="InterPro"/>
</dbReference>
<feature type="binding site" description="axial binding residue" evidence="6">
    <location>
        <position position="455"/>
    </location>
    <ligand>
        <name>heme</name>
        <dbReference type="ChEBI" id="CHEBI:30413"/>
    </ligand>
    <ligandPart>
        <name>Fe</name>
        <dbReference type="ChEBI" id="CHEBI:18248"/>
    </ligandPart>
</feature>
<keyword evidence="4 6" id="KW-0479">Metal-binding</keyword>
<evidence type="ECO:0000256" key="7">
    <source>
        <dbReference type="RuleBase" id="RU000461"/>
    </source>
</evidence>
<keyword evidence="10" id="KW-1185">Reference proteome</keyword>